<dbReference type="Proteomes" id="UP001187734">
    <property type="component" value="Unassembled WGS sequence"/>
</dbReference>
<name>A0AAE8SEQ2_9HYPO</name>
<keyword evidence="3" id="KW-1185">Reference proteome</keyword>
<evidence type="ECO:0000313" key="2">
    <source>
        <dbReference type="EMBL" id="SPJ73155.1"/>
    </source>
</evidence>
<gene>
    <name evidence="2" type="ORF">FTOL_02884</name>
</gene>
<evidence type="ECO:0000313" key="3">
    <source>
        <dbReference type="Proteomes" id="UP001187734"/>
    </source>
</evidence>
<organism evidence="2 3">
    <name type="scientific">Fusarium torulosum</name>
    <dbReference type="NCBI Taxonomy" id="33205"/>
    <lineage>
        <taxon>Eukaryota</taxon>
        <taxon>Fungi</taxon>
        <taxon>Dikarya</taxon>
        <taxon>Ascomycota</taxon>
        <taxon>Pezizomycotina</taxon>
        <taxon>Sordariomycetes</taxon>
        <taxon>Hypocreomycetidae</taxon>
        <taxon>Hypocreales</taxon>
        <taxon>Nectriaceae</taxon>
        <taxon>Fusarium</taxon>
    </lineage>
</organism>
<reference evidence="2" key="1">
    <citation type="submission" date="2018-03" db="EMBL/GenBank/DDBJ databases">
        <authorList>
            <person name="Guldener U."/>
        </authorList>
    </citation>
    <scope>NUCLEOTIDE SEQUENCE</scope>
</reference>
<sequence>MASDEFYLSEGEDYCFDQFYKSEDEDYCFSSKYEIPPESTCEMCREIGDRPSSRAFLIAHHYATHWSVQAESEELRWRASEAESETVLAKMLRSEREFLLRSSRQFLAQMAPQQRQIHIERLQKIRECNAIRAMSIRRMRGQFIDDGTDNSPVTMMVNMENPVLETSVPIRVVRAEYVRGGRWYLGHAPGTYIFQVKNYQYATDNHTDPLMGTKGIIVESDFRYVGQIPRHPLQHSVRARRMFKFILTLFISALQLRAGSKHKKMYPDLEMLLKEPRIGNIKGFQLVWEHWERMSSEECPKEWFEEGLKEWPDNVTRASFSKQKHMQELAWHLVFLRRNGWAGDELTQSPLWRLMISSTGLQVESMAELWEAGEEKVAKDMLRSGSRKGLFVYEVEPATEDIHHYYQQPPFNDDPLNPRVSYLLAPLCKYPLPAADSRSNAPSGVQQDQRSHESDSTVENRS</sequence>
<dbReference type="EMBL" id="ONZP01000089">
    <property type="protein sequence ID" value="SPJ73155.1"/>
    <property type="molecule type" value="Genomic_DNA"/>
</dbReference>
<feature type="region of interest" description="Disordered" evidence="1">
    <location>
        <begin position="435"/>
        <end position="462"/>
    </location>
</feature>
<dbReference type="AlphaFoldDB" id="A0AAE8SEQ2"/>
<feature type="compositionally biased region" description="Polar residues" evidence="1">
    <location>
        <begin position="437"/>
        <end position="448"/>
    </location>
</feature>
<accession>A0AAE8SEQ2</accession>
<evidence type="ECO:0000256" key="1">
    <source>
        <dbReference type="SAM" id="MobiDB-lite"/>
    </source>
</evidence>
<comment type="caution">
    <text evidence="2">The sequence shown here is derived from an EMBL/GenBank/DDBJ whole genome shotgun (WGS) entry which is preliminary data.</text>
</comment>
<protein>
    <submittedName>
        <fullName evidence="2">Uncharacterized protein</fullName>
    </submittedName>
</protein>
<proteinExistence type="predicted"/>
<feature type="compositionally biased region" description="Basic and acidic residues" evidence="1">
    <location>
        <begin position="449"/>
        <end position="462"/>
    </location>
</feature>